<evidence type="ECO:0000256" key="4">
    <source>
        <dbReference type="ARBA" id="ARBA00023002"/>
    </source>
</evidence>
<dbReference type="Gene3D" id="3.30.43.10">
    <property type="entry name" value="Uridine Diphospho-n-acetylenolpyruvylglucosamine Reductase, domain 2"/>
    <property type="match status" value="1"/>
</dbReference>
<dbReference type="InterPro" id="IPR016166">
    <property type="entry name" value="FAD-bd_PCMH"/>
</dbReference>
<keyword evidence="2" id="KW-0285">Flavoprotein</keyword>
<dbReference type="InterPro" id="IPR006093">
    <property type="entry name" value="Oxy_OxRdtase_FAD_BS"/>
</dbReference>
<protein>
    <recommendedName>
        <fullName evidence="5">FAD-binding PCMH-type domain-containing protein</fullName>
    </recommendedName>
</protein>
<dbReference type="PANTHER" id="PTHR42973">
    <property type="entry name" value="BINDING OXIDOREDUCTASE, PUTATIVE (AFU_ORTHOLOGUE AFUA_1G17690)-RELATED"/>
    <property type="match status" value="1"/>
</dbReference>
<dbReference type="Gene3D" id="3.40.462.20">
    <property type="match status" value="1"/>
</dbReference>
<dbReference type="AlphaFoldDB" id="A0A9W8VJB4"/>
<dbReference type="PROSITE" id="PS51387">
    <property type="entry name" value="FAD_PCMH"/>
    <property type="match status" value="1"/>
</dbReference>
<keyword evidence="4" id="KW-0560">Oxidoreductase</keyword>
<evidence type="ECO:0000313" key="7">
    <source>
        <dbReference type="Proteomes" id="UP001152049"/>
    </source>
</evidence>
<dbReference type="Pfam" id="PF01565">
    <property type="entry name" value="FAD_binding_4"/>
    <property type="match status" value="1"/>
</dbReference>
<reference evidence="6" key="1">
    <citation type="submission" date="2022-09" db="EMBL/GenBank/DDBJ databases">
        <title>Fusarium specimens isolated from Avocado Roots.</title>
        <authorList>
            <person name="Stajich J."/>
            <person name="Roper C."/>
            <person name="Heimlech-Rivalta G."/>
        </authorList>
    </citation>
    <scope>NUCLEOTIDE SEQUENCE</scope>
    <source>
        <strain evidence="6">CF00136</strain>
    </source>
</reference>
<evidence type="ECO:0000256" key="1">
    <source>
        <dbReference type="ARBA" id="ARBA00005466"/>
    </source>
</evidence>
<name>A0A9W8VJB4_9HYPO</name>
<evidence type="ECO:0000256" key="3">
    <source>
        <dbReference type="ARBA" id="ARBA00022827"/>
    </source>
</evidence>
<feature type="domain" description="FAD-binding PCMH-type" evidence="5">
    <location>
        <begin position="33"/>
        <end position="205"/>
    </location>
</feature>
<dbReference type="InterPro" id="IPR016169">
    <property type="entry name" value="FAD-bd_PCMH_sub2"/>
</dbReference>
<proteinExistence type="inferred from homology"/>
<comment type="similarity">
    <text evidence="1">Belongs to the oxygen-dependent FAD-linked oxidoreductase family.</text>
</comment>
<dbReference type="InterPro" id="IPR006094">
    <property type="entry name" value="Oxid_FAD_bind_N"/>
</dbReference>
<keyword evidence="3" id="KW-0274">FAD</keyword>
<dbReference type="OrthoDB" id="415825at2759"/>
<dbReference type="EMBL" id="JAOQAZ010000004">
    <property type="protein sequence ID" value="KAJ4267562.1"/>
    <property type="molecule type" value="Genomic_DNA"/>
</dbReference>
<accession>A0A9W8VJB4</accession>
<evidence type="ECO:0000313" key="6">
    <source>
        <dbReference type="EMBL" id="KAJ4267562.1"/>
    </source>
</evidence>
<dbReference type="PANTHER" id="PTHR42973:SF7">
    <property type="entry name" value="FAD-BINDING PCMH-TYPE DOMAIN-CONTAINING PROTEIN"/>
    <property type="match status" value="1"/>
</dbReference>
<dbReference type="PROSITE" id="PS00862">
    <property type="entry name" value="OX2_COVAL_FAD"/>
    <property type="match status" value="1"/>
</dbReference>
<organism evidence="6 7">
    <name type="scientific">Fusarium torreyae</name>
    <dbReference type="NCBI Taxonomy" id="1237075"/>
    <lineage>
        <taxon>Eukaryota</taxon>
        <taxon>Fungi</taxon>
        <taxon>Dikarya</taxon>
        <taxon>Ascomycota</taxon>
        <taxon>Pezizomycotina</taxon>
        <taxon>Sordariomycetes</taxon>
        <taxon>Hypocreomycetidae</taxon>
        <taxon>Hypocreales</taxon>
        <taxon>Nectriaceae</taxon>
        <taxon>Fusarium</taxon>
    </lineage>
</organism>
<dbReference type="GO" id="GO:0016491">
    <property type="term" value="F:oxidoreductase activity"/>
    <property type="evidence" value="ECO:0007669"/>
    <property type="project" value="UniProtKB-KW"/>
</dbReference>
<dbReference type="GO" id="GO:0071949">
    <property type="term" value="F:FAD binding"/>
    <property type="evidence" value="ECO:0007669"/>
    <property type="project" value="InterPro"/>
</dbReference>
<comment type="caution">
    <text evidence="6">The sequence shown here is derived from an EMBL/GenBank/DDBJ whole genome shotgun (WGS) entry which is preliminary data.</text>
</comment>
<dbReference type="Gene3D" id="3.30.465.10">
    <property type="match status" value="1"/>
</dbReference>
<keyword evidence="7" id="KW-1185">Reference proteome</keyword>
<dbReference type="InterPro" id="IPR050416">
    <property type="entry name" value="FAD-linked_Oxidoreductase"/>
</dbReference>
<dbReference type="SUPFAM" id="SSF56176">
    <property type="entry name" value="FAD-binding/transporter-associated domain-like"/>
    <property type="match status" value="1"/>
</dbReference>
<dbReference type="InterPro" id="IPR016167">
    <property type="entry name" value="FAD-bd_PCMH_sub1"/>
</dbReference>
<evidence type="ECO:0000259" key="5">
    <source>
        <dbReference type="PROSITE" id="PS51387"/>
    </source>
</evidence>
<gene>
    <name evidence="6" type="ORF">NW762_003670</name>
</gene>
<dbReference type="Proteomes" id="UP001152049">
    <property type="component" value="Unassembled WGS sequence"/>
</dbReference>
<evidence type="ECO:0000256" key="2">
    <source>
        <dbReference type="ARBA" id="ARBA00022630"/>
    </source>
</evidence>
<dbReference type="InterPro" id="IPR036318">
    <property type="entry name" value="FAD-bd_PCMH-like_sf"/>
</dbReference>
<sequence length="467" mass="50485">MTSSLSGLDSLQCEFVVPDASTLHPVSRWSDTQIGHPALVVTPKTEQDVQEAIRIAKENKLVVVVAGGGHGTFVKVGSSTLYLDLKHFQTIDLNKEKGTVRVGGAATCGDVLKSLTAEGYYTPIPNSNAVGFVGCVLGGGNTPLVGLHGWMSDIVVSFRLITAGGEIVELNSSSKGNELALYNALCGAGQGLGVITEVTTSAYPISDLNMEEDKIWTRSLIFPASAIEVAAQTFLDLSKPSPEGSIGMVYMRSPPGTPAAGAPIIAISYMYFGPTQKAEEEAAVLFKDDIVGKAVMAKSELLPFANMNYKNDAYNYHGGHKAICSCRLTKMDVRAMKSGFDKWVAGTQEHPDAQKTILATSAFNTKKSEQVSGSQFVDSRDRSLHVFIAAICDKEDTMASFRGVMDETLTEYRKSDEGVVPRSFTNNLSFETDLHEMFDEEKLEELRGVKRTWDAEGVFWSPYSKAA</sequence>